<evidence type="ECO:0000313" key="3">
    <source>
        <dbReference type="Proteomes" id="UP000597877"/>
    </source>
</evidence>
<dbReference type="Proteomes" id="UP000597877">
    <property type="component" value="Unassembled WGS sequence"/>
</dbReference>
<evidence type="ECO:0000313" key="2">
    <source>
        <dbReference type="EMBL" id="MBC5667819.1"/>
    </source>
</evidence>
<dbReference type="RefSeq" id="WP_186840341.1">
    <property type="nucleotide sequence ID" value="NZ_JACOOZ010000004.1"/>
</dbReference>
<keyword evidence="3" id="KW-1185">Reference proteome</keyword>
<sequence length="249" mass="27790">MLLSKKKKFLSIMVCMISLMLILGMCFFTFSYHDKISELMISGNEGGTMEKEVEVHTRNVPSVLKTAATTIKEMDQCKCYPSEIIILCDGNKVLDNSSLVSINAYCENSKDWISVSGENGKSVTLCGYSKKSDKKVVLNFNDKHTINDGGQEVSKLTLMEWSEVLNGLDFKVVYPEGKSSDGYTITKGDTFWDDAENKEVYAMAEDAFAYDIKTKKTVGITKKEAEKLEIKECISIINDENKAVSVVVK</sequence>
<keyword evidence="1" id="KW-1133">Transmembrane helix</keyword>
<proteinExistence type="predicted"/>
<dbReference type="EMBL" id="JACOOZ010000004">
    <property type="protein sequence ID" value="MBC5667819.1"/>
    <property type="molecule type" value="Genomic_DNA"/>
</dbReference>
<evidence type="ECO:0000256" key="1">
    <source>
        <dbReference type="SAM" id="Phobius"/>
    </source>
</evidence>
<accession>A0ABR7F4G1</accession>
<keyword evidence="1" id="KW-0472">Membrane</keyword>
<gene>
    <name evidence="2" type="ORF">H8S00_07485</name>
</gene>
<feature type="transmembrane region" description="Helical" evidence="1">
    <location>
        <begin position="12"/>
        <end position="32"/>
    </location>
</feature>
<reference evidence="2 3" key="1">
    <citation type="submission" date="2020-08" db="EMBL/GenBank/DDBJ databases">
        <title>Genome public.</title>
        <authorList>
            <person name="Liu C."/>
            <person name="Sun Q."/>
        </authorList>
    </citation>
    <scope>NUCLEOTIDE SEQUENCE [LARGE SCALE GENOMIC DNA]</scope>
    <source>
        <strain evidence="2 3">BX4</strain>
    </source>
</reference>
<protein>
    <submittedName>
        <fullName evidence="2">Uncharacterized protein</fullName>
    </submittedName>
</protein>
<name>A0ABR7F4G1_9FIRM</name>
<organism evidence="2 3">
    <name type="scientific">Eubacterium segne</name>
    <dbReference type="NCBI Taxonomy" id="2763045"/>
    <lineage>
        <taxon>Bacteria</taxon>
        <taxon>Bacillati</taxon>
        <taxon>Bacillota</taxon>
        <taxon>Clostridia</taxon>
        <taxon>Eubacteriales</taxon>
        <taxon>Eubacteriaceae</taxon>
        <taxon>Eubacterium</taxon>
    </lineage>
</organism>
<keyword evidence="1" id="KW-0812">Transmembrane</keyword>
<comment type="caution">
    <text evidence="2">The sequence shown here is derived from an EMBL/GenBank/DDBJ whole genome shotgun (WGS) entry which is preliminary data.</text>
</comment>